<keyword evidence="10 15" id="KW-0472">Membrane</keyword>
<dbReference type="PANTHER" id="PTHR14269:SF11">
    <property type="entry name" value="CDP-DIACYLGLYCEROL--GLYCEROL-3-PHOSPHATE 3-PHOSPHATIDYLTRANSFERASE"/>
    <property type="match status" value="1"/>
</dbReference>
<protein>
    <recommendedName>
        <fullName evidence="13">Phosphatidylglycerophosphate synthase</fullName>
    </recommendedName>
</protein>
<dbReference type="GO" id="GO:0016020">
    <property type="term" value="C:membrane"/>
    <property type="evidence" value="ECO:0007669"/>
    <property type="project" value="UniProtKB-SubCell"/>
</dbReference>
<keyword evidence="5" id="KW-0444">Lipid biosynthesis</keyword>
<dbReference type="PANTHER" id="PTHR14269">
    <property type="entry name" value="CDP-DIACYLGLYCEROL--GLYCEROL-3-PHOSPHATE 3-PHOSPHATIDYLTRANSFERASE-RELATED"/>
    <property type="match status" value="1"/>
</dbReference>
<dbReference type="Pfam" id="PF01066">
    <property type="entry name" value="CDP-OH_P_transf"/>
    <property type="match status" value="1"/>
</dbReference>
<dbReference type="EMBL" id="AP023366">
    <property type="protein sequence ID" value="BCJ87747.1"/>
    <property type="molecule type" value="Genomic_DNA"/>
</dbReference>
<evidence type="ECO:0000256" key="3">
    <source>
        <dbReference type="ARBA" id="ARBA00005189"/>
    </source>
</evidence>
<proteinExistence type="inferred from homology"/>
<dbReference type="GO" id="GO:0008444">
    <property type="term" value="F:CDP-diacylglycerol-glycerol-3-phosphate 3-phosphatidyltransferase activity"/>
    <property type="evidence" value="ECO:0007669"/>
    <property type="project" value="InterPro"/>
</dbReference>
<sequence length="171" mass="19658">MKQLPNILTAVRLCLVPCYFLAFFSDSDWNMGYAFAILVAAGLTDLLDGYLARKYHLITPLGTILDPLADKLMMLSVILSFILSERMSWIAAILLVFRDVAMIVGSAFFHFRDKQIVPAVWWGKFTTVLYYAMVISILFKWAISDWLLWITIAFSFLTSIVYLRKIRALNR</sequence>
<keyword evidence="17" id="KW-1185">Reference proteome</keyword>
<dbReference type="InterPro" id="IPR004570">
    <property type="entry name" value="Phosphatidylglycerol_P_synth"/>
</dbReference>
<evidence type="ECO:0000256" key="1">
    <source>
        <dbReference type="ARBA" id="ARBA00003973"/>
    </source>
</evidence>
<comment type="similarity">
    <text evidence="4 14">Belongs to the CDP-alcohol phosphatidyltransferase class-I family.</text>
</comment>
<dbReference type="PROSITE" id="PS00379">
    <property type="entry name" value="CDP_ALCOHOL_P_TRANSF"/>
    <property type="match status" value="1"/>
</dbReference>
<dbReference type="PIRSF" id="PIRSF000847">
    <property type="entry name" value="Phos_ph_gly_syn"/>
    <property type="match status" value="1"/>
</dbReference>
<evidence type="ECO:0000256" key="2">
    <source>
        <dbReference type="ARBA" id="ARBA00004141"/>
    </source>
</evidence>
<evidence type="ECO:0000256" key="14">
    <source>
        <dbReference type="RuleBase" id="RU003750"/>
    </source>
</evidence>
<dbReference type="InterPro" id="IPR050324">
    <property type="entry name" value="CDP-alcohol_PTase-I"/>
</dbReference>
<feature type="transmembrane region" description="Helical" evidence="15">
    <location>
        <begin position="121"/>
        <end position="140"/>
    </location>
</feature>
<name>A0A7I8DCJ6_9BACL</name>
<evidence type="ECO:0000256" key="8">
    <source>
        <dbReference type="ARBA" id="ARBA00022989"/>
    </source>
</evidence>
<organism evidence="16 17">
    <name type="scientific">Effusibacillus dendaii</name>
    <dbReference type="NCBI Taxonomy" id="2743772"/>
    <lineage>
        <taxon>Bacteria</taxon>
        <taxon>Bacillati</taxon>
        <taxon>Bacillota</taxon>
        <taxon>Bacilli</taxon>
        <taxon>Bacillales</taxon>
        <taxon>Alicyclobacillaceae</taxon>
        <taxon>Effusibacillus</taxon>
    </lineage>
</organism>
<evidence type="ECO:0000256" key="7">
    <source>
        <dbReference type="ARBA" id="ARBA00022692"/>
    </source>
</evidence>
<evidence type="ECO:0000256" key="12">
    <source>
        <dbReference type="ARBA" id="ARBA00023264"/>
    </source>
</evidence>
<feature type="transmembrane region" description="Helical" evidence="15">
    <location>
        <begin position="89"/>
        <end position="109"/>
    </location>
</feature>
<dbReference type="AlphaFoldDB" id="A0A7I8DCJ6"/>
<keyword evidence="6 14" id="KW-0808">Transferase</keyword>
<keyword evidence="11" id="KW-0594">Phospholipid biosynthesis</keyword>
<evidence type="ECO:0000313" key="16">
    <source>
        <dbReference type="EMBL" id="BCJ87747.1"/>
    </source>
</evidence>
<evidence type="ECO:0000256" key="9">
    <source>
        <dbReference type="ARBA" id="ARBA00023098"/>
    </source>
</evidence>
<dbReference type="UniPathway" id="UPA00084">
    <property type="reaction ID" value="UER00503"/>
</dbReference>
<gene>
    <name evidence="16" type="primary">pgsA_2</name>
    <name evidence="16" type="ORF">skT53_27320</name>
</gene>
<dbReference type="Proteomes" id="UP000593802">
    <property type="component" value="Chromosome"/>
</dbReference>
<keyword evidence="12" id="KW-1208">Phospholipid metabolism</keyword>
<evidence type="ECO:0000256" key="5">
    <source>
        <dbReference type="ARBA" id="ARBA00022516"/>
    </source>
</evidence>
<reference evidence="16 17" key="1">
    <citation type="submission" date="2020-08" db="EMBL/GenBank/DDBJ databases">
        <title>Complete Genome Sequence of Effusibacillus dendaii Strain skT53, Isolated from Farmland soil.</title>
        <authorList>
            <person name="Konishi T."/>
            <person name="Kawasaki H."/>
        </authorList>
    </citation>
    <scope>NUCLEOTIDE SEQUENCE [LARGE SCALE GENOMIC DNA]</scope>
    <source>
        <strain evidence="17">skT53</strain>
    </source>
</reference>
<feature type="transmembrane region" description="Helical" evidence="15">
    <location>
        <begin position="7"/>
        <end position="25"/>
    </location>
</feature>
<comment type="subcellular location">
    <subcellularLocation>
        <location evidence="2">Membrane</location>
        <topology evidence="2">Multi-pass membrane protein</topology>
    </subcellularLocation>
</comment>
<keyword evidence="8 15" id="KW-1133">Transmembrane helix</keyword>
<evidence type="ECO:0000256" key="10">
    <source>
        <dbReference type="ARBA" id="ARBA00023136"/>
    </source>
</evidence>
<dbReference type="RefSeq" id="WP_226375222.1">
    <property type="nucleotide sequence ID" value="NZ_AP023366.1"/>
</dbReference>
<keyword evidence="7 15" id="KW-0812">Transmembrane</keyword>
<dbReference type="InterPro" id="IPR043130">
    <property type="entry name" value="CDP-OH_PTrfase_TM_dom"/>
</dbReference>
<accession>A0A7I8DCJ6</accession>
<evidence type="ECO:0000256" key="15">
    <source>
        <dbReference type="SAM" id="Phobius"/>
    </source>
</evidence>
<dbReference type="GO" id="GO:0006655">
    <property type="term" value="P:phosphatidylglycerol biosynthetic process"/>
    <property type="evidence" value="ECO:0007669"/>
    <property type="project" value="UniProtKB-UniPathway"/>
</dbReference>
<dbReference type="InterPro" id="IPR048254">
    <property type="entry name" value="CDP_ALCOHOL_P_TRANSF_CS"/>
</dbReference>
<comment type="function">
    <text evidence="1">This protein catalyzes the committed step to the synthesis of the acidic phospholipids.</text>
</comment>
<dbReference type="KEGG" id="eff:skT53_27320"/>
<dbReference type="InterPro" id="IPR000462">
    <property type="entry name" value="CDP-OH_P_trans"/>
</dbReference>
<keyword evidence="9" id="KW-0443">Lipid metabolism</keyword>
<evidence type="ECO:0000256" key="13">
    <source>
        <dbReference type="ARBA" id="ARBA00033018"/>
    </source>
</evidence>
<evidence type="ECO:0000256" key="6">
    <source>
        <dbReference type="ARBA" id="ARBA00022679"/>
    </source>
</evidence>
<evidence type="ECO:0000256" key="4">
    <source>
        <dbReference type="ARBA" id="ARBA00010441"/>
    </source>
</evidence>
<comment type="pathway">
    <text evidence="3">Lipid metabolism.</text>
</comment>
<dbReference type="Gene3D" id="1.20.120.1760">
    <property type="match status" value="1"/>
</dbReference>
<evidence type="ECO:0000256" key="11">
    <source>
        <dbReference type="ARBA" id="ARBA00023209"/>
    </source>
</evidence>
<feature type="transmembrane region" description="Helical" evidence="15">
    <location>
        <begin position="146"/>
        <end position="163"/>
    </location>
</feature>
<evidence type="ECO:0000313" key="17">
    <source>
        <dbReference type="Proteomes" id="UP000593802"/>
    </source>
</evidence>